<evidence type="ECO:0000313" key="5">
    <source>
        <dbReference type="Proteomes" id="UP001179361"/>
    </source>
</evidence>
<protein>
    <submittedName>
        <fullName evidence="4">Histidine kinase</fullName>
    </submittedName>
</protein>
<evidence type="ECO:0000256" key="1">
    <source>
        <dbReference type="SAM" id="Coils"/>
    </source>
</evidence>
<feature type="coiled-coil region" evidence="1">
    <location>
        <begin position="186"/>
        <end position="222"/>
    </location>
</feature>
<keyword evidence="1" id="KW-0175">Coiled coil</keyword>
<proteinExistence type="predicted"/>
<dbReference type="InterPro" id="IPR003594">
    <property type="entry name" value="HATPase_dom"/>
</dbReference>
<dbReference type="Pfam" id="PF06580">
    <property type="entry name" value="His_kinase"/>
    <property type="match status" value="1"/>
</dbReference>
<dbReference type="GO" id="GO:0016301">
    <property type="term" value="F:kinase activity"/>
    <property type="evidence" value="ECO:0007669"/>
    <property type="project" value="UniProtKB-KW"/>
</dbReference>
<feature type="transmembrane region" description="Helical" evidence="2">
    <location>
        <begin position="91"/>
        <end position="114"/>
    </location>
</feature>
<dbReference type="PANTHER" id="PTHR34220:SF9">
    <property type="entry name" value="SIGNAL TRANSDUCTION HISTIDINE KINASE INTERNAL REGION DOMAIN-CONTAINING PROTEIN"/>
    <property type="match status" value="1"/>
</dbReference>
<keyword evidence="2" id="KW-1133">Transmembrane helix</keyword>
<keyword evidence="2" id="KW-0812">Transmembrane</keyword>
<keyword evidence="4" id="KW-0418">Kinase</keyword>
<sequence length="408" mass="44361">MLRRLIDWYDEVEREQIAVLEDPALAAQVRPGLRRYFVCKLAKMTPLERKELRDFCVTYQGRRLWMAIGKLALGFSLVGVVLHLSFDKFSWLGAILTANVIGFTLLSGGLAAWFDARYVTATKRKLALYSFAGIVAGGLGAALASMLVQSTPLADVIQRLPRMFGSAAAGCAMGLAPVLIVGRYRRRKLEALTEQLQRDAEAERLARELSESKLRMLRAQIEPHFLFNTLGAVQQLATDGAPRAAALTADLIAFLRASFSDMRREQVTLANEFATIAAYLRVMQARMGKRLDFSLDLPDDLAELQVPSMLVLTLVENAIKHGIEPSLRGGAILVGALVEDGKPVIRVRDTGVGMSDTHGDGAGLDNVRRRLALAYGEVARLALHDADPGVAAEVVLPPGGNGSLQEAA</sequence>
<evidence type="ECO:0000256" key="2">
    <source>
        <dbReference type="SAM" id="Phobius"/>
    </source>
</evidence>
<dbReference type="InterPro" id="IPR050640">
    <property type="entry name" value="Bact_2-comp_sensor_kinase"/>
</dbReference>
<reference evidence="4" key="1">
    <citation type="submission" date="2021-11" db="EMBL/GenBank/DDBJ databases">
        <title>The complete genome of Massilia sp sp. G4R7.</title>
        <authorList>
            <person name="Liu L."/>
            <person name="Yue J."/>
            <person name="Yuan J."/>
            <person name="Yang F."/>
            <person name="Li L."/>
        </authorList>
    </citation>
    <scope>NUCLEOTIDE SEQUENCE</scope>
    <source>
        <strain evidence="4">G4R7</strain>
    </source>
</reference>
<keyword evidence="2" id="KW-0472">Membrane</keyword>
<keyword evidence="4" id="KW-0808">Transferase</keyword>
<dbReference type="InterPro" id="IPR036890">
    <property type="entry name" value="HATPase_C_sf"/>
</dbReference>
<dbReference type="PANTHER" id="PTHR34220">
    <property type="entry name" value="SENSOR HISTIDINE KINASE YPDA"/>
    <property type="match status" value="1"/>
</dbReference>
<feature type="transmembrane region" description="Helical" evidence="2">
    <location>
        <begin position="64"/>
        <end position="85"/>
    </location>
</feature>
<dbReference type="SUPFAM" id="SSF103473">
    <property type="entry name" value="MFS general substrate transporter"/>
    <property type="match status" value="1"/>
</dbReference>
<feature type="domain" description="Histidine kinase/HSP90-like ATPase" evidence="3">
    <location>
        <begin position="306"/>
        <end position="400"/>
    </location>
</feature>
<evidence type="ECO:0000259" key="3">
    <source>
        <dbReference type="SMART" id="SM00387"/>
    </source>
</evidence>
<accession>A0ABS8QBE8</accession>
<gene>
    <name evidence="4" type="ORF">LQ564_22535</name>
</gene>
<organism evidence="4 5">
    <name type="scientific">Massilia phyllostachyos</name>
    <dbReference type="NCBI Taxonomy" id="2898585"/>
    <lineage>
        <taxon>Bacteria</taxon>
        <taxon>Pseudomonadati</taxon>
        <taxon>Pseudomonadota</taxon>
        <taxon>Betaproteobacteria</taxon>
        <taxon>Burkholderiales</taxon>
        <taxon>Oxalobacteraceae</taxon>
        <taxon>Telluria group</taxon>
        <taxon>Massilia</taxon>
    </lineage>
</organism>
<dbReference type="InterPro" id="IPR010559">
    <property type="entry name" value="Sig_transdc_His_kin_internal"/>
</dbReference>
<dbReference type="EMBL" id="JAJNOC010000010">
    <property type="protein sequence ID" value="MCD2519083.1"/>
    <property type="molecule type" value="Genomic_DNA"/>
</dbReference>
<dbReference type="SUPFAM" id="SSF55874">
    <property type="entry name" value="ATPase domain of HSP90 chaperone/DNA topoisomerase II/histidine kinase"/>
    <property type="match status" value="1"/>
</dbReference>
<dbReference type="Proteomes" id="UP001179361">
    <property type="component" value="Unassembled WGS sequence"/>
</dbReference>
<keyword evidence="5" id="KW-1185">Reference proteome</keyword>
<evidence type="ECO:0000313" key="4">
    <source>
        <dbReference type="EMBL" id="MCD2519083.1"/>
    </source>
</evidence>
<dbReference type="RefSeq" id="WP_231060357.1">
    <property type="nucleotide sequence ID" value="NZ_JAJNOC010000010.1"/>
</dbReference>
<comment type="caution">
    <text evidence="4">The sequence shown here is derived from an EMBL/GenBank/DDBJ whole genome shotgun (WGS) entry which is preliminary data.</text>
</comment>
<dbReference type="InterPro" id="IPR036259">
    <property type="entry name" value="MFS_trans_sf"/>
</dbReference>
<feature type="transmembrane region" description="Helical" evidence="2">
    <location>
        <begin position="160"/>
        <end position="181"/>
    </location>
</feature>
<dbReference type="SMART" id="SM00387">
    <property type="entry name" value="HATPase_c"/>
    <property type="match status" value="1"/>
</dbReference>
<feature type="transmembrane region" description="Helical" evidence="2">
    <location>
        <begin position="126"/>
        <end position="148"/>
    </location>
</feature>
<name>A0ABS8QBE8_9BURK</name>
<dbReference type="Gene3D" id="3.30.565.10">
    <property type="entry name" value="Histidine kinase-like ATPase, C-terminal domain"/>
    <property type="match status" value="1"/>
</dbReference>